<gene>
    <name evidence="17" type="primary">nuoG</name>
    <name evidence="17" type="ORF">Cabys_4051</name>
    <name evidence="18" type="ORF">Calab_1092</name>
</gene>
<feature type="domain" description="4Fe-4S His(Cys)3-ligated-type" evidence="16">
    <location>
        <begin position="83"/>
        <end position="122"/>
    </location>
</feature>
<evidence type="ECO:0000256" key="11">
    <source>
        <dbReference type="ARBA" id="ARBA00026021"/>
    </source>
</evidence>
<evidence type="ECO:0000256" key="1">
    <source>
        <dbReference type="ARBA" id="ARBA00001966"/>
    </source>
</evidence>
<comment type="cofactor">
    <cofactor evidence="13">
        <name>[2Fe-2S] cluster</name>
        <dbReference type="ChEBI" id="CHEBI:190135"/>
    </cofactor>
    <text evidence="13">Binds 1 [2Fe-2S] cluster per subunit.</text>
</comment>
<dbReference type="GO" id="GO:0051537">
    <property type="term" value="F:2 iron, 2 sulfur cluster binding"/>
    <property type="evidence" value="ECO:0007669"/>
    <property type="project" value="UniProtKB-UniRule"/>
</dbReference>
<dbReference type="InterPro" id="IPR036010">
    <property type="entry name" value="2Fe-2S_ferredoxin-like_sf"/>
</dbReference>
<dbReference type="InterPro" id="IPR001041">
    <property type="entry name" value="2Fe-2S_ferredoxin-type"/>
</dbReference>
<evidence type="ECO:0000256" key="12">
    <source>
        <dbReference type="ARBA" id="ARBA00047712"/>
    </source>
</evidence>
<evidence type="ECO:0000313" key="20">
    <source>
        <dbReference type="Proteomes" id="UP000183868"/>
    </source>
</evidence>
<dbReference type="NCBIfam" id="TIGR01973">
    <property type="entry name" value="NuoG"/>
    <property type="match status" value="1"/>
</dbReference>
<keyword evidence="10 13" id="KW-0520">NAD</keyword>
<comment type="catalytic activity">
    <reaction evidence="12 13">
        <text>a quinone + NADH + 5 H(+)(in) = a quinol + NAD(+) + 4 H(+)(out)</text>
        <dbReference type="Rhea" id="RHEA:57888"/>
        <dbReference type="ChEBI" id="CHEBI:15378"/>
        <dbReference type="ChEBI" id="CHEBI:24646"/>
        <dbReference type="ChEBI" id="CHEBI:57540"/>
        <dbReference type="ChEBI" id="CHEBI:57945"/>
        <dbReference type="ChEBI" id="CHEBI:132124"/>
    </reaction>
</comment>
<keyword evidence="9 13" id="KW-0411">Iron-sulfur</keyword>
<proteinExistence type="inferred from homology"/>
<dbReference type="EMBL" id="CP018099">
    <property type="protein sequence ID" value="APF20796.1"/>
    <property type="molecule type" value="Genomic_DNA"/>
</dbReference>
<dbReference type="SUPFAM" id="SSF54292">
    <property type="entry name" value="2Fe-2S ferredoxin-like"/>
    <property type="match status" value="1"/>
</dbReference>
<dbReference type="CDD" id="cd00207">
    <property type="entry name" value="fer2"/>
    <property type="match status" value="1"/>
</dbReference>
<dbReference type="PROSITE" id="PS51669">
    <property type="entry name" value="4FE4S_MOW_BIS_MGD"/>
    <property type="match status" value="1"/>
</dbReference>
<evidence type="ECO:0000256" key="6">
    <source>
        <dbReference type="ARBA" id="ARBA00022723"/>
    </source>
</evidence>
<feature type="domain" description="2Fe-2S ferredoxin-type" evidence="14">
    <location>
        <begin position="1"/>
        <end position="83"/>
    </location>
</feature>
<dbReference type="InterPro" id="IPR050123">
    <property type="entry name" value="Prok_molybdopt-oxidoreductase"/>
</dbReference>
<dbReference type="SUPFAM" id="SSF53706">
    <property type="entry name" value="Formate dehydrogenase/DMSO reductase, domains 1-3"/>
    <property type="match status" value="1"/>
</dbReference>
<evidence type="ECO:0000256" key="9">
    <source>
        <dbReference type="ARBA" id="ARBA00023014"/>
    </source>
</evidence>
<dbReference type="SMART" id="SM00926">
    <property type="entry name" value="Molybdop_Fe4S4"/>
    <property type="match status" value="1"/>
</dbReference>
<dbReference type="PANTHER" id="PTHR43105">
    <property type="entry name" value="RESPIRATORY NITRATE REDUCTASE"/>
    <property type="match status" value="1"/>
</dbReference>
<dbReference type="Pfam" id="PF13510">
    <property type="entry name" value="Fer2_4"/>
    <property type="match status" value="1"/>
</dbReference>
<dbReference type="InterPro" id="IPR006656">
    <property type="entry name" value="Mopterin_OxRdtase"/>
</dbReference>
<dbReference type="KEGG" id="caby:Cabys_4051"/>
<evidence type="ECO:0000256" key="8">
    <source>
        <dbReference type="ARBA" id="ARBA00023004"/>
    </source>
</evidence>
<dbReference type="InterPro" id="IPR010228">
    <property type="entry name" value="NADH_UbQ_OxRdtase_Gsu"/>
</dbReference>
<dbReference type="PROSITE" id="PS00641">
    <property type="entry name" value="COMPLEX1_75K_1"/>
    <property type="match status" value="1"/>
</dbReference>
<evidence type="ECO:0000259" key="15">
    <source>
        <dbReference type="PROSITE" id="PS51669"/>
    </source>
</evidence>
<dbReference type="SUPFAM" id="SSF54862">
    <property type="entry name" value="4Fe-4S ferredoxins"/>
    <property type="match status" value="1"/>
</dbReference>
<dbReference type="AlphaFoldDB" id="H1XWD8"/>
<name>H1XWD8_CALAY</name>
<dbReference type="PROSITE" id="PS00642">
    <property type="entry name" value="COMPLEX1_75K_2"/>
    <property type="match status" value="1"/>
</dbReference>
<protein>
    <recommendedName>
        <fullName evidence="13">NADH-quinone oxidoreductase</fullName>
        <ecNumber evidence="13">7.1.1.-</ecNumber>
    </recommendedName>
</protein>
<dbReference type="GO" id="GO:0042773">
    <property type="term" value="P:ATP synthesis coupled electron transport"/>
    <property type="evidence" value="ECO:0007669"/>
    <property type="project" value="InterPro"/>
</dbReference>
<dbReference type="InterPro" id="IPR019574">
    <property type="entry name" value="NADH_UbQ_OxRdtase_Gsu_4Fe4S-bd"/>
</dbReference>
<dbReference type="PROSITE" id="PS51839">
    <property type="entry name" value="4FE4S_HC3"/>
    <property type="match status" value="1"/>
</dbReference>
<reference evidence="17 20" key="2">
    <citation type="submission" date="2016-11" db="EMBL/GenBank/DDBJ databases">
        <title>Genomic analysis of Caldithrix abyssi and proposal of a novel bacterial phylum Caldithrichaeota.</title>
        <authorList>
            <person name="Kublanov I."/>
            <person name="Sigalova O."/>
            <person name="Gavrilov S."/>
            <person name="Lebedinsky A."/>
            <person name="Ivanova N."/>
            <person name="Daum C."/>
            <person name="Reddy T."/>
            <person name="Klenk H.P."/>
            <person name="Goker M."/>
            <person name="Reva O."/>
            <person name="Miroshnichenko M."/>
            <person name="Kyprides N."/>
            <person name="Woyke T."/>
            <person name="Gelfand M."/>
        </authorList>
    </citation>
    <scope>NUCLEOTIDE SEQUENCE [LARGE SCALE GENOMIC DNA]</scope>
    <source>
        <strain evidence="17 20">LF13</strain>
    </source>
</reference>
<dbReference type="FunFam" id="3.10.20.740:FF:000002">
    <property type="entry name" value="NADH-quinone oxidoreductase"/>
    <property type="match status" value="1"/>
</dbReference>
<keyword evidence="5 13" id="KW-0874">Quinone</keyword>
<evidence type="ECO:0000256" key="2">
    <source>
        <dbReference type="ARBA" id="ARBA00005404"/>
    </source>
</evidence>
<dbReference type="OrthoDB" id="9810782at2"/>
<evidence type="ECO:0000256" key="10">
    <source>
        <dbReference type="ARBA" id="ARBA00023027"/>
    </source>
</evidence>
<dbReference type="PANTHER" id="PTHR43105:SF10">
    <property type="entry name" value="NADH-QUINONE OXIDOREDUCTASE SUBUNIT G"/>
    <property type="match status" value="1"/>
</dbReference>
<dbReference type="InterPro" id="IPR000283">
    <property type="entry name" value="NADH_UbQ_OxRdtase_75kDa_su_CS"/>
</dbReference>
<dbReference type="PROSITE" id="PS00643">
    <property type="entry name" value="COMPLEX1_75K_3"/>
    <property type="match status" value="1"/>
</dbReference>
<dbReference type="Pfam" id="PF10588">
    <property type="entry name" value="NADH-G_4Fe-4S_3"/>
    <property type="match status" value="1"/>
</dbReference>
<dbReference type="FunCoup" id="H1XWD8">
    <property type="interactions" value="377"/>
</dbReference>
<comment type="function">
    <text evidence="13">NDH-1 shuttles electrons from NADH, via FMN and iron-sulfur (Fe-S) centers, to quinones in the respiratory chain. Couples the redox reaction to proton translocation (for every two electrons transferred, four hydrogen ions are translocated across the cytoplasmic membrane), and thus conserves the redox energy in a proton gradient.</text>
</comment>
<dbReference type="InterPro" id="IPR054351">
    <property type="entry name" value="NADH_UbQ_OxRdtase_ferredoxin"/>
</dbReference>
<keyword evidence="4 13" id="KW-0001">2Fe-2S</keyword>
<dbReference type="Gene3D" id="3.30.200.210">
    <property type="match status" value="1"/>
</dbReference>
<sequence length="899" mass="100701">MVKINIDGKVYEVEPKNNLLQTVLSLGLDLPYFCWHPAMGSVGSCRQCAVKKYADENDQKGRIVMACMEPVVDGMRISLNDPEVKKFRENIIELLMTNHPHDCPVCDEGGECHLQDMTLMSGHNYRRYEFNKRTHNNQYLGPFINHEMNRCIACYRCVRFYREYAGGRDFNVFASRNRVFFGRYEDGVLENEFSGNLVEVCPTGVFSDKTYKKHYTRKWDLTTAPSICHNCSLGCNIIASERYGTVRRITSRYNGQVNGYFICDRGRFGYEYVNSDKRIKQPLRRGQASGELEAVDISTAFEFVKKIVNKKGRLLGIGSPKASLESNYALQKLVGKENFFAGVSQTEHRVTRKAISIMQNGPFNVPSLRETEKADVVLVLGEDVTNTAPLLALSLRQAARVRPMELPISMNIPTWHELAAMEIIQDELGPFFVLTPAETKLDDLATATYRNAPDSIARLGFAIAHEIDPSAPGVDDLSEEEAKLAKQIARELLNAKKPLIVSGVSLMNEKILEAAANIGRAINEKQKTADLFFALPEANSFGLAMLEEKALDDALQAVEAGKYDALFVLENDLYRRMEKERVDNLLSAAEKVVVLHYLPNETTQKAHLVVPVGPFTESDGTLINNEGRAQRFFQVFNPEQTIKESWRWLAGFMEDNGLIAEDELNNLDDVINALTAEYPQLQAVKEAAPDSRFRINGQKIPRQSHRFSGRTAINAHVDVSEPKPPQDEDSPLSFTMEGYQGPAPSAALSRFWYPGWNSNQAVNKFQVEVGGGLHGGDPGVRIFKAQLTNKTEYFKDVPAAFKAEKDQWLAVPIYLFYGSDELSRLTPGVEEVIPSPFILLNEKDAEALKSSRVKIHILNRTVELEVKTSPTFLQGMAGIPIGMPEIGFVNLPIMAKITG</sequence>
<dbReference type="PROSITE" id="PS51085">
    <property type="entry name" value="2FE2S_FER_2"/>
    <property type="match status" value="1"/>
</dbReference>
<dbReference type="PaxDb" id="880073-Calab_1092"/>
<reference evidence="18 19" key="1">
    <citation type="submission" date="2011-09" db="EMBL/GenBank/DDBJ databases">
        <title>The permanent draft genome of Caldithrix abyssi DSM 13497.</title>
        <authorList>
            <consortium name="US DOE Joint Genome Institute (JGI-PGF)"/>
            <person name="Lucas S."/>
            <person name="Han J."/>
            <person name="Lapidus A."/>
            <person name="Bruce D."/>
            <person name="Goodwin L."/>
            <person name="Pitluck S."/>
            <person name="Peters L."/>
            <person name="Kyrpides N."/>
            <person name="Mavromatis K."/>
            <person name="Ivanova N."/>
            <person name="Mikhailova N."/>
            <person name="Chertkov O."/>
            <person name="Detter J.C."/>
            <person name="Tapia R."/>
            <person name="Han C."/>
            <person name="Land M."/>
            <person name="Hauser L."/>
            <person name="Markowitz V."/>
            <person name="Cheng J.-F."/>
            <person name="Hugenholtz P."/>
            <person name="Woyke T."/>
            <person name="Wu D."/>
            <person name="Spring S."/>
            <person name="Brambilla E."/>
            <person name="Klenk H.-P."/>
            <person name="Eisen J.A."/>
        </authorList>
    </citation>
    <scope>NUCLEOTIDE SEQUENCE [LARGE SCALE GENOMIC DNA]</scope>
    <source>
        <strain evidence="18 19">DSM 13497</strain>
    </source>
</reference>
<evidence type="ECO:0000259" key="14">
    <source>
        <dbReference type="PROSITE" id="PS51085"/>
    </source>
</evidence>
<dbReference type="Proteomes" id="UP000004671">
    <property type="component" value="Chromosome"/>
</dbReference>
<keyword evidence="8 13" id="KW-0408">Iron</keyword>
<keyword evidence="19" id="KW-1185">Reference proteome</keyword>
<evidence type="ECO:0000313" key="17">
    <source>
        <dbReference type="EMBL" id="APF20796.1"/>
    </source>
</evidence>
<dbReference type="Pfam" id="PF22117">
    <property type="entry name" value="Fer4_Nqo3"/>
    <property type="match status" value="1"/>
</dbReference>
<dbReference type="GO" id="GO:0008137">
    <property type="term" value="F:NADH dehydrogenase (ubiquinone) activity"/>
    <property type="evidence" value="ECO:0007669"/>
    <property type="project" value="UniProtKB-UniRule"/>
</dbReference>
<dbReference type="InParanoid" id="H1XWD8"/>
<evidence type="ECO:0000256" key="13">
    <source>
        <dbReference type="RuleBase" id="RU003525"/>
    </source>
</evidence>
<comment type="subunit">
    <text evidence="11">Composed of 13 different subunits. Subunits NuoCD, E, F, and G constitute the peripheral sector of the complex.</text>
</comment>
<dbReference type="RefSeq" id="WP_006927741.1">
    <property type="nucleotide sequence ID" value="NZ_CM001402.1"/>
</dbReference>
<comment type="similarity">
    <text evidence="2 13">Belongs to the complex I 75 kDa subunit family.</text>
</comment>
<feature type="domain" description="4Fe-4S Mo/W bis-MGD-type" evidence="15">
    <location>
        <begin position="221"/>
        <end position="277"/>
    </location>
</feature>
<evidence type="ECO:0000313" key="18">
    <source>
        <dbReference type="EMBL" id="EHO40720.1"/>
    </source>
</evidence>
<evidence type="ECO:0000256" key="7">
    <source>
        <dbReference type="ARBA" id="ARBA00022967"/>
    </source>
</evidence>
<evidence type="ECO:0000313" key="19">
    <source>
        <dbReference type="Proteomes" id="UP000004671"/>
    </source>
</evidence>
<evidence type="ECO:0000256" key="3">
    <source>
        <dbReference type="ARBA" id="ARBA00022485"/>
    </source>
</evidence>
<dbReference type="SMART" id="SM00929">
    <property type="entry name" value="NADH-G_4Fe-4S_3"/>
    <property type="match status" value="1"/>
</dbReference>
<keyword evidence="6 13" id="KW-0479">Metal-binding</keyword>
<dbReference type="Gene3D" id="3.40.50.740">
    <property type="match status" value="1"/>
</dbReference>
<dbReference type="GO" id="GO:0016020">
    <property type="term" value="C:membrane"/>
    <property type="evidence" value="ECO:0007669"/>
    <property type="project" value="InterPro"/>
</dbReference>
<keyword evidence="7 13" id="KW-1278">Translocase</keyword>
<evidence type="ECO:0000256" key="5">
    <source>
        <dbReference type="ARBA" id="ARBA00022719"/>
    </source>
</evidence>
<dbReference type="EMBL" id="CM001402">
    <property type="protein sequence ID" value="EHO40720.1"/>
    <property type="molecule type" value="Genomic_DNA"/>
</dbReference>
<dbReference type="HOGENOM" id="CLU_000422_11_4_0"/>
<dbReference type="GO" id="GO:0051539">
    <property type="term" value="F:4 iron, 4 sulfur cluster binding"/>
    <property type="evidence" value="ECO:0007669"/>
    <property type="project" value="UniProtKB-KW"/>
</dbReference>
<keyword evidence="3 13" id="KW-0004">4Fe-4S</keyword>
<dbReference type="GO" id="GO:0046872">
    <property type="term" value="F:metal ion binding"/>
    <property type="evidence" value="ECO:0007669"/>
    <property type="project" value="UniProtKB-UniRule"/>
</dbReference>
<dbReference type="GO" id="GO:0003954">
    <property type="term" value="F:NADH dehydrogenase activity"/>
    <property type="evidence" value="ECO:0007669"/>
    <property type="project" value="TreeGrafter"/>
</dbReference>
<dbReference type="InterPro" id="IPR006963">
    <property type="entry name" value="Mopterin_OxRdtase_4Fe-4S_dom"/>
</dbReference>
<dbReference type="EC" id="7.1.1.-" evidence="13"/>
<comment type="cofactor">
    <cofactor evidence="1 13">
        <name>[4Fe-4S] cluster</name>
        <dbReference type="ChEBI" id="CHEBI:49883"/>
    </cofactor>
</comment>
<accession>H1XWD8</accession>
<evidence type="ECO:0000259" key="16">
    <source>
        <dbReference type="PROSITE" id="PS51839"/>
    </source>
</evidence>
<dbReference type="Proteomes" id="UP000183868">
    <property type="component" value="Chromosome"/>
</dbReference>
<organism evidence="18 19">
    <name type="scientific">Caldithrix abyssi DSM 13497</name>
    <dbReference type="NCBI Taxonomy" id="880073"/>
    <lineage>
        <taxon>Bacteria</taxon>
        <taxon>Pseudomonadati</taxon>
        <taxon>Calditrichota</taxon>
        <taxon>Calditrichia</taxon>
        <taxon>Calditrichales</taxon>
        <taxon>Calditrichaceae</taxon>
        <taxon>Caldithrix</taxon>
    </lineage>
</organism>
<evidence type="ECO:0000256" key="4">
    <source>
        <dbReference type="ARBA" id="ARBA00022714"/>
    </source>
</evidence>
<dbReference type="CDD" id="cd02771">
    <property type="entry name" value="MopB_NDH-1_NuoG2-N7"/>
    <property type="match status" value="1"/>
</dbReference>
<dbReference type="GO" id="GO:0048038">
    <property type="term" value="F:quinone binding"/>
    <property type="evidence" value="ECO:0007669"/>
    <property type="project" value="UniProtKB-UniRule"/>
</dbReference>
<dbReference type="Pfam" id="PF04879">
    <property type="entry name" value="Molybdop_Fe4S4"/>
    <property type="match status" value="1"/>
</dbReference>
<dbReference type="Gene3D" id="3.10.20.740">
    <property type="match status" value="1"/>
</dbReference>
<dbReference type="Pfam" id="PF00384">
    <property type="entry name" value="Molybdopterin"/>
    <property type="match status" value="2"/>
</dbReference>
<dbReference type="eggNOG" id="COG1034">
    <property type="taxonomic scope" value="Bacteria"/>
</dbReference>
<dbReference type="STRING" id="880073.Cabys_4051"/>